<dbReference type="OrthoDB" id="6400232at2"/>
<name>E1SPB5_FERBD</name>
<keyword evidence="2" id="KW-1185">Reference proteome</keyword>
<organism evidence="1 2">
    <name type="scientific">Ferrimonas balearica (strain DSM 9799 / CCM 4581 / KCTC 23876 / PAT)</name>
    <dbReference type="NCBI Taxonomy" id="550540"/>
    <lineage>
        <taxon>Bacteria</taxon>
        <taxon>Pseudomonadati</taxon>
        <taxon>Pseudomonadota</taxon>
        <taxon>Gammaproteobacteria</taxon>
        <taxon>Alteromonadales</taxon>
        <taxon>Ferrimonadaceae</taxon>
        <taxon>Ferrimonas</taxon>
    </lineage>
</organism>
<sequence length="98" mass="10889">MNRRYLSDQHQGLEWELMKEQSGALGRAGKALKAAIADYRALPEDDPGRDAALQAVCDAVWNLEMQREFVGFVDQNLDAILAEFDVPAEALARRGARS</sequence>
<evidence type="ECO:0008006" key="3">
    <source>
        <dbReference type="Google" id="ProtNLM"/>
    </source>
</evidence>
<dbReference type="Proteomes" id="UP000006683">
    <property type="component" value="Chromosome"/>
</dbReference>
<evidence type="ECO:0000313" key="2">
    <source>
        <dbReference type="Proteomes" id="UP000006683"/>
    </source>
</evidence>
<proteinExistence type="predicted"/>
<reference evidence="1 2" key="1">
    <citation type="journal article" date="2010" name="Stand. Genomic Sci.">
        <title>Complete genome sequence of Ferrimonas balearica type strain (PAT).</title>
        <authorList>
            <person name="Nolan M."/>
            <person name="Sikorski J."/>
            <person name="Davenport K."/>
            <person name="Lucas S."/>
            <person name="Glavina Del Rio T."/>
            <person name="Tice H."/>
            <person name="Cheng J."/>
            <person name="Goodwin L."/>
            <person name="Pitluck S."/>
            <person name="Liolios K."/>
            <person name="Ivanova N."/>
            <person name="Mavromatis K."/>
            <person name="Ovchinnikova G."/>
            <person name="Pati A."/>
            <person name="Chen A."/>
            <person name="Palaniappan K."/>
            <person name="Land M."/>
            <person name="Hauser L."/>
            <person name="Chang Y."/>
            <person name="Jeffries C."/>
            <person name="Tapia R."/>
            <person name="Brettin T."/>
            <person name="Detter J."/>
            <person name="Han C."/>
            <person name="Yasawong M."/>
            <person name="Rohde M."/>
            <person name="Tindall B."/>
            <person name="Goker M."/>
            <person name="Woyke T."/>
            <person name="Bristow J."/>
            <person name="Eisen J."/>
            <person name="Markowitz V."/>
            <person name="Hugenholtz P."/>
            <person name="Kyrpides N."/>
            <person name="Klenk H."/>
            <person name="Lapidus A."/>
        </authorList>
    </citation>
    <scope>NUCLEOTIDE SEQUENCE [LARGE SCALE GENOMIC DNA]</scope>
    <source>
        <strain evidence="2">DSM 9799 / CCM 4581 / KCTC 23876 / PAT</strain>
    </source>
</reference>
<accession>E1SPB5</accession>
<dbReference type="RefSeq" id="WP_013345046.1">
    <property type="nucleotide sequence ID" value="NC_014541.1"/>
</dbReference>
<dbReference type="InterPro" id="IPR046606">
    <property type="entry name" value="DUF6665"/>
</dbReference>
<dbReference type="GeneID" id="67181752"/>
<gene>
    <name evidence="1" type="ordered locus">Fbal_1536</name>
</gene>
<dbReference type="Pfam" id="PF20370">
    <property type="entry name" value="DUF6665"/>
    <property type="match status" value="1"/>
</dbReference>
<dbReference type="AlphaFoldDB" id="E1SPB5"/>
<dbReference type="HOGENOM" id="CLU_2329563_0_0_6"/>
<dbReference type="KEGG" id="fbl:Fbal_1536"/>
<dbReference type="EMBL" id="CP002209">
    <property type="protein sequence ID" value="ADN75740.1"/>
    <property type="molecule type" value="Genomic_DNA"/>
</dbReference>
<evidence type="ECO:0000313" key="1">
    <source>
        <dbReference type="EMBL" id="ADN75740.1"/>
    </source>
</evidence>
<protein>
    <recommendedName>
        <fullName evidence="3">MazG nucleotide pyrophosphohydrolase</fullName>
    </recommendedName>
</protein>